<proteinExistence type="predicted"/>
<evidence type="ECO:0000256" key="2">
    <source>
        <dbReference type="SAM" id="SignalP"/>
    </source>
</evidence>
<gene>
    <name evidence="3" type="ORF">C8046_08495</name>
</gene>
<dbReference type="EMBL" id="PYHR01000002">
    <property type="protein sequence ID" value="PWD50687.1"/>
    <property type="molecule type" value="Genomic_DNA"/>
</dbReference>
<dbReference type="AlphaFoldDB" id="A0A2U1ZUL5"/>
<comment type="caution">
    <text evidence="3">The sequence shown here is derived from an EMBL/GenBank/DDBJ whole genome shotgun (WGS) entry which is preliminary data.</text>
</comment>
<dbReference type="Proteomes" id="UP000245166">
    <property type="component" value="Unassembled WGS sequence"/>
</dbReference>
<keyword evidence="2" id="KW-0732">Signal</keyword>
<feature type="compositionally biased region" description="Low complexity" evidence="1">
    <location>
        <begin position="31"/>
        <end position="73"/>
    </location>
</feature>
<feature type="region of interest" description="Disordered" evidence="1">
    <location>
        <begin position="31"/>
        <end position="103"/>
    </location>
</feature>
<accession>A0A2U1ZUL5</accession>
<organism evidence="3 4">
    <name type="scientific">Serinibacter arcticus</name>
    <dbReference type="NCBI Taxonomy" id="1655435"/>
    <lineage>
        <taxon>Bacteria</taxon>
        <taxon>Bacillati</taxon>
        <taxon>Actinomycetota</taxon>
        <taxon>Actinomycetes</taxon>
        <taxon>Micrococcales</taxon>
        <taxon>Beutenbergiaceae</taxon>
        <taxon>Serinibacter</taxon>
    </lineage>
</organism>
<reference evidence="3 4" key="1">
    <citation type="submission" date="2018-03" db="EMBL/GenBank/DDBJ databases">
        <title>Genome assembly of novel Miniimonas species PCH200.</title>
        <authorList>
            <person name="Thakur V."/>
            <person name="Kumar V."/>
            <person name="Singh D."/>
        </authorList>
    </citation>
    <scope>NUCLEOTIDE SEQUENCE [LARGE SCALE GENOMIC DNA]</scope>
    <source>
        <strain evidence="3 4">PCH200</strain>
    </source>
</reference>
<dbReference type="RefSeq" id="WP_109229068.1">
    <property type="nucleotide sequence ID" value="NZ_PYHR01000002.1"/>
</dbReference>
<feature type="signal peptide" evidence="2">
    <location>
        <begin position="1"/>
        <end position="37"/>
    </location>
</feature>
<evidence type="ECO:0000313" key="4">
    <source>
        <dbReference type="Proteomes" id="UP000245166"/>
    </source>
</evidence>
<dbReference type="OrthoDB" id="2004788at2"/>
<feature type="chain" id="PRO_5015415454" evidence="2">
    <location>
        <begin position="38"/>
        <end position="259"/>
    </location>
</feature>
<name>A0A2U1ZUL5_9MICO</name>
<evidence type="ECO:0000313" key="3">
    <source>
        <dbReference type="EMBL" id="PWD50687.1"/>
    </source>
</evidence>
<keyword evidence="4" id="KW-1185">Reference proteome</keyword>
<evidence type="ECO:0000256" key="1">
    <source>
        <dbReference type="SAM" id="MobiDB-lite"/>
    </source>
</evidence>
<protein>
    <submittedName>
        <fullName evidence="3">Uncharacterized protein</fullName>
    </submittedName>
</protein>
<sequence>MTTQINARFSARRSGAAIAVAAFLGLGLGACSTDADADADASPSPSSSSSAPSAEPSTGTASPTATPSATATPTPTPTPTPEPEPEPDPNAFAPTTVTGTGASVVPVPAGSSLGTIAASHEGSSNFALWAMDASNNQLDLLVNEIGSYTGTVPWGFRDDDVTSVQVEADGNWSLTFSSVSSAPQLTLPASGTGDTVLIYQGGAATPSFTHQGESNFAVWVYGSSSDLLINEIGAYTGTHALKAGPAFIVVEADGAWTIG</sequence>